<organism evidence="3">
    <name type="scientific">Rhododendron williamsianum</name>
    <dbReference type="NCBI Taxonomy" id="262921"/>
    <lineage>
        <taxon>Eukaryota</taxon>
        <taxon>Viridiplantae</taxon>
        <taxon>Streptophyta</taxon>
        <taxon>Embryophyta</taxon>
        <taxon>Tracheophyta</taxon>
        <taxon>Spermatophyta</taxon>
        <taxon>Magnoliopsida</taxon>
        <taxon>eudicotyledons</taxon>
        <taxon>Gunneridae</taxon>
        <taxon>Pentapetalae</taxon>
        <taxon>asterids</taxon>
        <taxon>Ericales</taxon>
        <taxon>Ericaceae</taxon>
        <taxon>Ericoideae</taxon>
        <taxon>Rhodoreae</taxon>
        <taxon>Rhododendron</taxon>
    </lineage>
</organism>
<gene>
    <name evidence="3" type="ORF">C3L33_23268</name>
</gene>
<protein>
    <recommendedName>
        <fullName evidence="4">WEB family protein</fullName>
    </recommendedName>
</protein>
<evidence type="ECO:0000313" key="3">
    <source>
        <dbReference type="EMBL" id="KAE9444834.1"/>
    </source>
</evidence>
<keyword evidence="1" id="KW-0175">Coiled coil</keyword>
<feature type="region of interest" description="Disordered" evidence="2">
    <location>
        <begin position="245"/>
        <end position="267"/>
    </location>
</feature>
<feature type="coiled-coil region" evidence="1">
    <location>
        <begin position="104"/>
        <end position="152"/>
    </location>
</feature>
<sequence length="267" mass="29831">MMTLIHHAPPITEHSYLTPSISILPTLEALYCTLCPPSCNATTPCISIHCHQTNTSSPSSLLPHCSSSPSHVHLRKDAEICYKMVILEKLQTRESEHGQYQSRIGAVSAELEETKQSLQKAKEEAHFMACCVNSLKQELEHTQRELHHLKTRELAPKQPVAFDPEIEEIKFIENARDVEANTTTQKREQGLEYYLEKKRSVKFASPPSLAKIITSKDVGELMHTNSNSSKKKLKRKPLISFMGGLFSKKKGGQEGQSPVGRGPSMGM</sequence>
<reference evidence="3" key="1">
    <citation type="journal article" date="2019" name="Genome Biol. Evol.">
        <title>The Rhododendron genome and chromosomal organization provide insight into shared whole-genome duplications across the heath family (Ericaceae).</title>
        <authorList>
            <person name="Soza V.L."/>
            <person name="Lindsley D."/>
            <person name="Waalkes A."/>
            <person name="Ramage E."/>
            <person name="Patwardhan R.P."/>
            <person name="Burton J.N."/>
            <person name="Adey A."/>
            <person name="Kumar A."/>
            <person name="Qiu R."/>
            <person name="Shendure J."/>
            <person name="Hall B."/>
        </authorList>
    </citation>
    <scope>NUCLEOTIDE SEQUENCE</scope>
    <source>
        <strain evidence="3">RSF 1966-606</strain>
    </source>
</reference>
<evidence type="ECO:0008006" key="4">
    <source>
        <dbReference type="Google" id="ProtNLM"/>
    </source>
</evidence>
<evidence type="ECO:0000256" key="1">
    <source>
        <dbReference type="SAM" id="Coils"/>
    </source>
</evidence>
<proteinExistence type="predicted"/>
<feature type="non-terminal residue" evidence="3">
    <location>
        <position position="1"/>
    </location>
</feature>
<accession>A0A6A4KKG5</accession>
<evidence type="ECO:0000256" key="2">
    <source>
        <dbReference type="SAM" id="MobiDB-lite"/>
    </source>
</evidence>
<dbReference type="OrthoDB" id="4585693at2759"/>
<name>A0A6A4KKG5_9ERIC</name>
<dbReference type="AlphaFoldDB" id="A0A6A4KKG5"/>
<dbReference type="EMBL" id="QEFC01005416">
    <property type="protein sequence ID" value="KAE9444834.1"/>
    <property type="molecule type" value="Genomic_DNA"/>
</dbReference>
<comment type="caution">
    <text evidence="3">The sequence shown here is derived from an EMBL/GenBank/DDBJ whole genome shotgun (WGS) entry which is preliminary data.</text>
</comment>